<reference evidence="1" key="1">
    <citation type="submission" date="2022-06" db="EMBL/GenBank/DDBJ databases">
        <title>Sequencing the genomes of 1000 actinobacteria strains.</title>
        <authorList>
            <person name="Klenk H.-P."/>
        </authorList>
    </citation>
    <scope>NUCLEOTIDE SEQUENCE</scope>
    <source>
        <strain evidence="1">DSM 46694</strain>
    </source>
</reference>
<sequence>MISQAMLGQGGVGKSELALQYAHHHRQDYELVWWIDAERPDRIRTSAGRPGESGQPCGIDSVAAEPATMEEAAGWVLGWLVTFRTGRYTVERVRQRD</sequence>
<dbReference type="AlphaFoldDB" id="A0A9X2GID1"/>
<dbReference type="EMBL" id="JAMZEB010000002">
    <property type="protein sequence ID" value="MCP2358365.1"/>
    <property type="molecule type" value="Genomic_DNA"/>
</dbReference>
<dbReference type="SUPFAM" id="SSF52540">
    <property type="entry name" value="P-loop containing nucleoside triphosphate hydrolases"/>
    <property type="match status" value="1"/>
</dbReference>
<name>A0A9X2GID1_9ACTN</name>
<evidence type="ECO:0000313" key="2">
    <source>
        <dbReference type="Proteomes" id="UP001139648"/>
    </source>
</evidence>
<organism evidence="1 2">
    <name type="scientific">Nonomuraea thailandensis</name>
    <dbReference type="NCBI Taxonomy" id="1188745"/>
    <lineage>
        <taxon>Bacteria</taxon>
        <taxon>Bacillati</taxon>
        <taxon>Actinomycetota</taxon>
        <taxon>Actinomycetes</taxon>
        <taxon>Streptosporangiales</taxon>
        <taxon>Streptosporangiaceae</taxon>
        <taxon>Nonomuraea</taxon>
    </lineage>
</organism>
<accession>A0A9X2GID1</accession>
<comment type="caution">
    <text evidence="1">The sequence shown here is derived from an EMBL/GenBank/DDBJ whole genome shotgun (WGS) entry which is preliminary data.</text>
</comment>
<protein>
    <submittedName>
        <fullName evidence="1">GTPase SAR1 family protein</fullName>
    </submittedName>
</protein>
<keyword evidence="2" id="KW-1185">Reference proteome</keyword>
<gene>
    <name evidence="1" type="ORF">HD597_005385</name>
</gene>
<evidence type="ECO:0000313" key="1">
    <source>
        <dbReference type="EMBL" id="MCP2358365.1"/>
    </source>
</evidence>
<dbReference type="Gene3D" id="3.40.50.300">
    <property type="entry name" value="P-loop containing nucleotide triphosphate hydrolases"/>
    <property type="match status" value="1"/>
</dbReference>
<dbReference type="Proteomes" id="UP001139648">
    <property type="component" value="Unassembled WGS sequence"/>
</dbReference>
<dbReference type="RefSeq" id="WP_253745437.1">
    <property type="nucleotide sequence ID" value="NZ_BAABKA010000043.1"/>
</dbReference>
<dbReference type="InterPro" id="IPR027417">
    <property type="entry name" value="P-loop_NTPase"/>
</dbReference>
<proteinExistence type="predicted"/>